<dbReference type="EMBL" id="CAJOBA010075763">
    <property type="protein sequence ID" value="CAF4416886.1"/>
    <property type="molecule type" value="Genomic_DNA"/>
</dbReference>
<feature type="non-terminal residue" evidence="2">
    <location>
        <position position="83"/>
    </location>
</feature>
<dbReference type="Proteomes" id="UP000682733">
    <property type="component" value="Unassembled WGS sequence"/>
</dbReference>
<evidence type="ECO:0000313" key="1">
    <source>
        <dbReference type="EMBL" id="CAF1605858.1"/>
    </source>
</evidence>
<gene>
    <name evidence="1" type="ORF">OVA965_LOCUS42371</name>
    <name evidence="2" type="ORF">TMI583_LOCUS44261</name>
</gene>
<accession>A0A8S2VZL3</accession>
<proteinExistence type="predicted"/>
<dbReference type="AlphaFoldDB" id="A0A8S2VZL3"/>
<reference evidence="2" key="1">
    <citation type="submission" date="2021-02" db="EMBL/GenBank/DDBJ databases">
        <authorList>
            <person name="Nowell W R."/>
        </authorList>
    </citation>
    <scope>NUCLEOTIDE SEQUENCE</scope>
</reference>
<organism evidence="2 3">
    <name type="scientific">Didymodactylos carnosus</name>
    <dbReference type="NCBI Taxonomy" id="1234261"/>
    <lineage>
        <taxon>Eukaryota</taxon>
        <taxon>Metazoa</taxon>
        <taxon>Spiralia</taxon>
        <taxon>Gnathifera</taxon>
        <taxon>Rotifera</taxon>
        <taxon>Eurotatoria</taxon>
        <taxon>Bdelloidea</taxon>
        <taxon>Philodinida</taxon>
        <taxon>Philodinidae</taxon>
        <taxon>Didymodactylos</taxon>
    </lineage>
</organism>
<evidence type="ECO:0000313" key="3">
    <source>
        <dbReference type="Proteomes" id="UP000682733"/>
    </source>
</evidence>
<name>A0A8S2VZL3_9BILA</name>
<evidence type="ECO:0000313" key="2">
    <source>
        <dbReference type="EMBL" id="CAF4416886.1"/>
    </source>
</evidence>
<protein>
    <submittedName>
        <fullName evidence="2">Uncharacterized protein</fullName>
    </submittedName>
</protein>
<dbReference type="Proteomes" id="UP000677228">
    <property type="component" value="Unassembled WGS sequence"/>
</dbReference>
<dbReference type="EMBL" id="CAJNOK010051779">
    <property type="protein sequence ID" value="CAF1605858.1"/>
    <property type="molecule type" value="Genomic_DNA"/>
</dbReference>
<comment type="caution">
    <text evidence="2">The sequence shown here is derived from an EMBL/GenBank/DDBJ whole genome shotgun (WGS) entry which is preliminary data.</text>
</comment>
<sequence>MYDFRKPPQILDNDYDQVTIFDAYFANVFEDYEYGYYRNIQELNFNLYERAEATHILSLLDRTIAFSLTNLTTLVLNNNNGNI</sequence>